<dbReference type="AlphaFoldDB" id="A0A2U2HP81"/>
<evidence type="ECO:0000256" key="4">
    <source>
        <dbReference type="ARBA" id="ARBA00023284"/>
    </source>
</evidence>
<dbReference type="Proteomes" id="UP000241421">
    <property type="component" value="Unassembled WGS sequence"/>
</dbReference>
<feature type="domain" description="Thioredoxin" evidence="6">
    <location>
        <begin position="17"/>
        <end position="169"/>
    </location>
</feature>
<dbReference type="Gene3D" id="3.40.30.10">
    <property type="entry name" value="Glutaredoxin"/>
    <property type="match status" value="1"/>
</dbReference>
<dbReference type="InterPro" id="IPR017937">
    <property type="entry name" value="Thioredoxin_CS"/>
</dbReference>
<dbReference type="SUPFAM" id="SSF52833">
    <property type="entry name" value="Thioredoxin-like"/>
    <property type="match status" value="1"/>
</dbReference>
<dbReference type="PANTHER" id="PTHR42852">
    <property type="entry name" value="THIOL:DISULFIDE INTERCHANGE PROTEIN DSBE"/>
    <property type="match status" value="1"/>
</dbReference>
<keyword evidence="4" id="KW-0676">Redox-active center</keyword>
<keyword evidence="3" id="KW-1015">Disulfide bond</keyword>
<dbReference type="GO" id="GO:0017004">
    <property type="term" value="P:cytochrome complex assembly"/>
    <property type="evidence" value="ECO:0007669"/>
    <property type="project" value="UniProtKB-KW"/>
</dbReference>
<name>A0A2U2HP81_9BURK</name>
<dbReference type="CDD" id="cd02966">
    <property type="entry name" value="TlpA_like_family"/>
    <property type="match status" value="1"/>
</dbReference>
<sequence length="179" mass="19223">MNTSTSINRKLGGFALLMLVLWAPAVQAQVKVGDPVPEYIGSRNGKALAASDFLGKVLVISFWASWCGPCQKEIPVLETVQKTAGKEQLQVVGINIQSSPEFGALMRGLPPMEMMFTRDIDDRGSKLFGRKGVPHMVVVGRDGRIRTINVGYGEDSIDEIVGTVNAALAEKPVKVPAAS</sequence>
<dbReference type="EMBL" id="PXWF02000093">
    <property type="protein sequence ID" value="PWF49320.1"/>
    <property type="molecule type" value="Genomic_DNA"/>
</dbReference>
<reference evidence="7 8" key="1">
    <citation type="submission" date="2018-04" db="EMBL/GenBank/DDBJ databases">
        <title>Massilia violaceinigra sp. nov., a novel purple-pigmented bacterium isolated from Tianshan glacier, Xinjiang, China.</title>
        <authorList>
            <person name="Wang H."/>
        </authorList>
    </citation>
    <scope>NUCLEOTIDE SEQUENCE [LARGE SCALE GENOMIC DNA]</scope>
    <source>
        <strain evidence="7 8">B448-2</strain>
    </source>
</reference>
<dbReference type="Pfam" id="PF08534">
    <property type="entry name" value="Redoxin"/>
    <property type="match status" value="1"/>
</dbReference>
<dbReference type="InterPro" id="IPR050553">
    <property type="entry name" value="Thioredoxin_ResA/DsbE_sf"/>
</dbReference>
<evidence type="ECO:0000259" key="6">
    <source>
        <dbReference type="PROSITE" id="PS51352"/>
    </source>
</evidence>
<keyword evidence="5" id="KW-0732">Signal</keyword>
<accession>A0A2U2HP81</accession>
<comment type="caution">
    <text evidence="7">The sequence shown here is derived from an EMBL/GenBank/DDBJ whole genome shotgun (WGS) entry which is preliminary data.</text>
</comment>
<dbReference type="PANTHER" id="PTHR42852:SF6">
    <property type="entry name" value="THIOL:DISULFIDE INTERCHANGE PROTEIN DSBE"/>
    <property type="match status" value="1"/>
</dbReference>
<dbReference type="OrthoDB" id="9811352at2"/>
<dbReference type="InterPro" id="IPR013740">
    <property type="entry name" value="Redoxin"/>
</dbReference>
<feature type="signal peptide" evidence="5">
    <location>
        <begin position="1"/>
        <end position="28"/>
    </location>
</feature>
<protein>
    <submittedName>
        <fullName evidence="7">TlpA family protein disulfide reductase</fullName>
    </submittedName>
</protein>
<dbReference type="RefSeq" id="WP_106756767.1">
    <property type="nucleotide sequence ID" value="NZ_PXWF02000093.1"/>
</dbReference>
<dbReference type="GO" id="GO:0030313">
    <property type="term" value="C:cell envelope"/>
    <property type="evidence" value="ECO:0007669"/>
    <property type="project" value="UniProtKB-SubCell"/>
</dbReference>
<dbReference type="PROSITE" id="PS51352">
    <property type="entry name" value="THIOREDOXIN_2"/>
    <property type="match status" value="1"/>
</dbReference>
<keyword evidence="2" id="KW-0201">Cytochrome c-type biogenesis</keyword>
<evidence type="ECO:0000256" key="1">
    <source>
        <dbReference type="ARBA" id="ARBA00004196"/>
    </source>
</evidence>
<comment type="subcellular location">
    <subcellularLocation>
        <location evidence="1">Cell envelope</location>
    </subcellularLocation>
</comment>
<evidence type="ECO:0000256" key="5">
    <source>
        <dbReference type="SAM" id="SignalP"/>
    </source>
</evidence>
<feature type="chain" id="PRO_5015624987" evidence="5">
    <location>
        <begin position="29"/>
        <end position="179"/>
    </location>
</feature>
<evidence type="ECO:0000313" key="7">
    <source>
        <dbReference type="EMBL" id="PWF49320.1"/>
    </source>
</evidence>
<dbReference type="GO" id="GO:0015036">
    <property type="term" value="F:disulfide oxidoreductase activity"/>
    <property type="evidence" value="ECO:0007669"/>
    <property type="project" value="UniProtKB-ARBA"/>
</dbReference>
<dbReference type="PROSITE" id="PS00194">
    <property type="entry name" value="THIOREDOXIN_1"/>
    <property type="match status" value="1"/>
</dbReference>
<gene>
    <name evidence="7" type="ORF">C7C56_007120</name>
</gene>
<evidence type="ECO:0000256" key="2">
    <source>
        <dbReference type="ARBA" id="ARBA00022748"/>
    </source>
</evidence>
<proteinExistence type="predicted"/>
<evidence type="ECO:0000313" key="8">
    <source>
        <dbReference type="Proteomes" id="UP000241421"/>
    </source>
</evidence>
<dbReference type="InterPro" id="IPR013766">
    <property type="entry name" value="Thioredoxin_domain"/>
</dbReference>
<evidence type="ECO:0000256" key="3">
    <source>
        <dbReference type="ARBA" id="ARBA00023157"/>
    </source>
</evidence>
<dbReference type="InterPro" id="IPR036249">
    <property type="entry name" value="Thioredoxin-like_sf"/>
</dbReference>
<keyword evidence="8" id="KW-1185">Reference proteome</keyword>
<organism evidence="7 8">
    <name type="scientific">Massilia glaciei</name>
    <dbReference type="NCBI Taxonomy" id="1524097"/>
    <lineage>
        <taxon>Bacteria</taxon>
        <taxon>Pseudomonadati</taxon>
        <taxon>Pseudomonadota</taxon>
        <taxon>Betaproteobacteria</taxon>
        <taxon>Burkholderiales</taxon>
        <taxon>Oxalobacteraceae</taxon>
        <taxon>Telluria group</taxon>
        <taxon>Massilia</taxon>
    </lineage>
</organism>